<organism evidence="1 2">
    <name type="scientific">Acetatifactor muris</name>
    <dbReference type="NCBI Taxonomy" id="879566"/>
    <lineage>
        <taxon>Bacteria</taxon>
        <taxon>Bacillati</taxon>
        <taxon>Bacillota</taxon>
        <taxon>Clostridia</taxon>
        <taxon>Lachnospirales</taxon>
        <taxon>Lachnospiraceae</taxon>
        <taxon>Acetatifactor</taxon>
    </lineage>
</organism>
<dbReference type="Proteomes" id="UP000236311">
    <property type="component" value="Unassembled WGS sequence"/>
</dbReference>
<dbReference type="EMBL" id="OFSM01000011">
    <property type="protein sequence ID" value="SOY29672.1"/>
    <property type="molecule type" value="Genomic_DNA"/>
</dbReference>
<evidence type="ECO:0000313" key="1">
    <source>
        <dbReference type="EMBL" id="SOY29672.1"/>
    </source>
</evidence>
<proteinExistence type="predicted"/>
<keyword evidence="2" id="KW-1185">Reference proteome</keyword>
<sequence length="105" mass="12164">MSFWSTEFMNDRRNDWLKALVLFEYRVGDAWYKAKINTKRIVGNTVEVIVSLPRVSTGSQTITAVRIIDVKGKQCGYQETKVVRATNQGVLVKFEFPIYEKEVEQ</sequence>
<name>A0A2K4ZGV8_9FIRM</name>
<reference evidence="1 2" key="1">
    <citation type="submission" date="2018-01" db="EMBL/GenBank/DDBJ databases">
        <authorList>
            <person name="Gaut B.S."/>
            <person name="Morton B.R."/>
            <person name="Clegg M.T."/>
            <person name="Duvall M.R."/>
        </authorList>
    </citation>
    <scope>NUCLEOTIDE SEQUENCE [LARGE SCALE GENOMIC DNA]</scope>
    <source>
        <strain evidence="1">GP69</strain>
    </source>
</reference>
<dbReference type="OrthoDB" id="2055839at2"/>
<dbReference type="AlphaFoldDB" id="A0A2K4ZGV8"/>
<gene>
    <name evidence="1" type="ORF">AMURIS_02393</name>
</gene>
<evidence type="ECO:0000313" key="2">
    <source>
        <dbReference type="Proteomes" id="UP000236311"/>
    </source>
</evidence>
<dbReference type="RefSeq" id="WP_146040037.1">
    <property type="nucleotide sequence ID" value="NZ_JANJZD010000010.1"/>
</dbReference>
<accession>A0A2K4ZGV8</accession>
<protein>
    <submittedName>
        <fullName evidence="1">Uncharacterized protein</fullName>
    </submittedName>
</protein>